<dbReference type="EMBL" id="ML769574">
    <property type="protein sequence ID" value="KAE9393335.1"/>
    <property type="molecule type" value="Genomic_DNA"/>
</dbReference>
<sequence length="259" mass="27842">MLSRKQKLPAKSTDNPDPNKTPVQQAQASGTPKSKQKNPLFLPEDDHIEPPATLIAKTRSRGQKSAGNEVDLSTSPKKKAKVPVDNANDGDLSDRSTNTINNELEILKQRVALLHDAQTKKTSPPQTVGTRRSVRVAGVGSTDSSTVLSDSPDVDVKDISDSRPLSSSKGNTRGQTKPGPKSSDLKSKLATAVTTSMVQTSLVPVNSQGDVHVMHSKVLGMDKVLTNQDVGFPFNWEPSAIACNQKDAPNLPLYVYIRS</sequence>
<evidence type="ECO:0000313" key="3">
    <source>
        <dbReference type="Proteomes" id="UP000799118"/>
    </source>
</evidence>
<gene>
    <name evidence="2" type="ORF">BT96DRAFT_999517</name>
</gene>
<organism evidence="2 3">
    <name type="scientific">Gymnopus androsaceus JB14</name>
    <dbReference type="NCBI Taxonomy" id="1447944"/>
    <lineage>
        <taxon>Eukaryota</taxon>
        <taxon>Fungi</taxon>
        <taxon>Dikarya</taxon>
        <taxon>Basidiomycota</taxon>
        <taxon>Agaricomycotina</taxon>
        <taxon>Agaricomycetes</taxon>
        <taxon>Agaricomycetidae</taxon>
        <taxon>Agaricales</taxon>
        <taxon>Marasmiineae</taxon>
        <taxon>Omphalotaceae</taxon>
        <taxon>Gymnopus</taxon>
    </lineage>
</organism>
<accession>A0A6A4H810</accession>
<proteinExistence type="predicted"/>
<feature type="region of interest" description="Disordered" evidence="1">
    <location>
        <begin position="1"/>
        <end position="97"/>
    </location>
</feature>
<feature type="region of interest" description="Disordered" evidence="1">
    <location>
        <begin position="117"/>
        <end position="186"/>
    </location>
</feature>
<feature type="compositionally biased region" description="Polar residues" evidence="1">
    <location>
        <begin position="163"/>
        <end position="175"/>
    </location>
</feature>
<feature type="compositionally biased region" description="Polar residues" evidence="1">
    <location>
        <begin position="63"/>
        <end position="75"/>
    </location>
</feature>
<name>A0A6A4H810_9AGAR</name>
<feature type="compositionally biased region" description="Polar residues" evidence="1">
    <location>
        <begin position="12"/>
        <end position="33"/>
    </location>
</feature>
<dbReference type="AlphaFoldDB" id="A0A6A4H810"/>
<evidence type="ECO:0000313" key="2">
    <source>
        <dbReference type="EMBL" id="KAE9393335.1"/>
    </source>
</evidence>
<protein>
    <submittedName>
        <fullName evidence="2">Uncharacterized protein</fullName>
    </submittedName>
</protein>
<keyword evidence="3" id="KW-1185">Reference proteome</keyword>
<evidence type="ECO:0000256" key="1">
    <source>
        <dbReference type="SAM" id="MobiDB-lite"/>
    </source>
</evidence>
<reference evidence="2" key="1">
    <citation type="journal article" date="2019" name="Environ. Microbiol.">
        <title>Fungal ecological strategies reflected in gene transcription - a case study of two litter decomposers.</title>
        <authorList>
            <person name="Barbi F."/>
            <person name="Kohler A."/>
            <person name="Barry K."/>
            <person name="Baskaran P."/>
            <person name="Daum C."/>
            <person name="Fauchery L."/>
            <person name="Ihrmark K."/>
            <person name="Kuo A."/>
            <person name="LaButti K."/>
            <person name="Lipzen A."/>
            <person name="Morin E."/>
            <person name="Grigoriev I.V."/>
            <person name="Henrissat B."/>
            <person name="Lindahl B."/>
            <person name="Martin F."/>
        </authorList>
    </citation>
    <scope>NUCLEOTIDE SEQUENCE</scope>
    <source>
        <strain evidence="2">JB14</strain>
    </source>
</reference>
<feature type="compositionally biased region" description="Polar residues" evidence="1">
    <location>
        <begin position="120"/>
        <end position="130"/>
    </location>
</feature>
<dbReference type="Proteomes" id="UP000799118">
    <property type="component" value="Unassembled WGS sequence"/>
</dbReference>